<dbReference type="GO" id="GO:0016491">
    <property type="term" value="F:oxidoreductase activity"/>
    <property type="evidence" value="ECO:0007669"/>
    <property type="project" value="UniProtKB-KW"/>
</dbReference>
<accession>A0A0C1C738</accession>
<dbReference type="Gene3D" id="3.40.50.720">
    <property type="entry name" value="NAD(P)-binding Rossmann-like Domain"/>
    <property type="match status" value="1"/>
</dbReference>
<dbReference type="EC" id="1.-.-.-" evidence="5"/>
<evidence type="ECO:0000256" key="3">
    <source>
        <dbReference type="RuleBase" id="RU000363"/>
    </source>
</evidence>
<keyword evidence="4" id="KW-0472">Membrane</keyword>
<dbReference type="NCBIfam" id="NF004824">
    <property type="entry name" value="PRK06180.1"/>
    <property type="match status" value="1"/>
</dbReference>
<dbReference type="PANTHER" id="PTHR43976:SF16">
    <property type="entry name" value="SHORT-CHAIN DEHYDROGENASE_REDUCTASE FAMILY PROTEIN"/>
    <property type="match status" value="1"/>
</dbReference>
<organism evidence="5 6">
    <name type="scientific">Parachlamydia acanthamoebae</name>
    <dbReference type="NCBI Taxonomy" id="83552"/>
    <lineage>
        <taxon>Bacteria</taxon>
        <taxon>Pseudomonadati</taxon>
        <taxon>Chlamydiota</taxon>
        <taxon>Chlamydiia</taxon>
        <taxon>Parachlamydiales</taxon>
        <taxon>Parachlamydiaceae</taxon>
        <taxon>Parachlamydia</taxon>
    </lineage>
</organism>
<dbReference type="InterPro" id="IPR002347">
    <property type="entry name" value="SDR_fam"/>
</dbReference>
<dbReference type="SUPFAM" id="SSF51735">
    <property type="entry name" value="NAD(P)-binding Rossmann-fold domains"/>
    <property type="match status" value="1"/>
</dbReference>
<dbReference type="AlphaFoldDB" id="A0A0C1C738"/>
<proteinExistence type="inferred from homology"/>
<comment type="similarity">
    <text evidence="1 3">Belongs to the short-chain dehydrogenases/reductases (SDR) family.</text>
</comment>
<gene>
    <name evidence="5" type="primary">yusZ</name>
    <name evidence="5" type="ORF">DB43_HC00050</name>
</gene>
<dbReference type="InterPro" id="IPR051911">
    <property type="entry name" value="SDR_oxidoreductase"/>
</dbReference>
<dbReference type="PRINTS" id="PR00081">
    <property type="entry name" value="GDHRDH"/>
</dbReference>
<evidence type="ECO:0000313" key="6">
    <source>
        <dbReference type="Proteomes" id="UP000031307"/>
    </source>
</evidence>
<dbReference type="Proteomes" id="UP000031307">
    <property type="component" value="Unassembled WGS sequence"/>
</dbReference>
<comment type="caution">
    <text evidence="5">The sequence shown here is derived from an EMBL/GenBank/DDBJ whole genome shotgun (WGS) entry which is preliminary data.</text>
</comment>
<dbReference type="Pfam" id="PF00106">
    <property type="entry name" value="adh_short"/>
    <property type="match status" value="1"/>
</dbReference>
<keyword evidence="4" id="KW-1133">Transmembrane helix</keyword>
<protein>
    <submittedName>
        <fullName evidence="5">Putative oxidoreductase YusZ</fullName>
        <ecNumber evidence="5">1.-.-.-</ecNumber>
    </submittedName>
</protein>
<sequence>MDYSNTNNRVQEGVFFMSDNQSKQLVWFITGTSQGFGWEIVKAALERGDFVVATSRSPQKVAADFVEFSDHLLAITLDLHDPDMVLRGVQSAITRFGRIDVLVNNAGYGLLGAVEEASDSEIRNVFETNVFGLLRVTRAILPYMRKRRSGHIINLSSIGGLVGLAGWGIYNSTKFAIEGLSEALALEVAPLGIHVTIVEPGPFRTDFLGGSLTSATNVLPDYEQTSGQTRSSAVERDGNQPGDPAIAAEAIVQVVNSENPPLHLLLGGIAYELANKKLDELRKEFKTWQELALSADFKA</sequence>
<name>A0A0C1C738_9BACT</name>
<keyword evidence="2 5" id="KW-0560">Oxidoreductase</keyword>
<keyword evidence="4" id="KW-0812">Transmembrane</keyword>
<evidence type="ECO:0000256" key="4">
    <source>
        <dbReference type="SAM" id="Phobius"/>
    </source>
</evidence>
<dbReference type="PANTHER" id="PTHR43976">
    <property type="entry name" value="SHORT CHAIN DEHYDROGENASE"/>
    <property type="match status" value="1"/>
</dbReference>
<evidence type="ECO:0000313" key="5">
    <source>
        <dbReference type="EMBL" id="KIA76940.1"/>
    </source>
</evidence>
<evidence type="ECO:0000256" key="1">
    <source>
        <dbReference type="ARBA" id="ARBA00006484"/>
    </source>
</evidence>
<dbReference type="PRINTS" id="PR00080">
    <property type="entry name" value="SDRFAMILY"/>
</dbReference>
<reference evidence="5 6" key="1">
    <citation type="journal article" date="2014" name="Mol. Biol. Evol.">
        <title>Massive expansion of Ubiquitination-related gene families within the Chlamydiae.</title>
        <authorList>
            <person name="Domman D."/>
            <person name="Collingro A."/>
            <person name="Lagkouvardos I."/>
            <person name="Gehre L."/>
            <person name="Weinmaier T."/>
            <person name="Rattei T."/>
            <person name="Subtil A."/>
            <person name="Horn M."/>
        </authorList>
    </citation>
    <scope>NUCLEOTIDE SEQUENCE [LARGE SCALE GENOMIC DNA]</scope>
    <source>
        <strain evidence="5 6">OEW1</strain>
    </source>
</reference>
<dbReference type="PATRIC" id="fig|83552.4.peg.1890"/>
<dbReference type="InterPro" id="IPR036291">
    <property type="entry name" value="NAD(P)-bd_dom_sf"/>
</dbReference>
<evidence type="ECO:0000256" key="2">
    <source>
        <dbReference type="ARBA" id="ARBA00023002"/>
    </source>
</evidence>
<dbReference type="InterPro" id="IPR020904">
    <property type="entry name" value="Sc_DH/Rdtase_CS"/>
</dbReference>
<feature type="transmembrane region" description="Helical" evidence="4">
    <location>
        <begin position="152"/>
        <end position="170"/>
    </location>
</feature>
<dbReference type="NCBIfam" id="NF006114">
    <property type="entry name" value="PRK08263.1"/>
    <property type="match status" value="1"/>
</dbReference>
<dbReference type="PROSITE" id="PS00061">
    <property type="entry name" value="ADH_SHORT"/>
    <property type="match status" value="1"/>
</dbReference>
<dbReference type="CDD" id="cd05374">
    <property type="entry name" value="17beta-HSD-like_SDR_c"/>
    <property type="match status" value="1"/>
</dbReference>
<dbReference type="EMBL" id="JSAM01000098">
    <property type="protein sequence ID" value="KIA76940.1"/>
    <property type="molecule type" value="Genomic_DNA"/>
</dbReference>